<feature type="compositionally biased region" description="Basic and acidic residues" evidence="1">
    <location>
        <begin position="242"/>
        <end position="251"/>
    </location>
</feature>
<dbReference type="GO" id="GO:0006281">
    <property type="term" value="P:DNA repair"/>
    <property type="evidence" value="ECO:0007669"/>
    <property type="project" value="InterPro"/>
</dbReference>
<feature type="domain" description="DNA repair protein Rev1 C-terminal" evidence="2">
    <location>
        <begin position="279"/>
        <end position="368"/>
    </location>
</feature>
<reference evidence="4" key="1">
    <citation type="journal article" date="2018" name="Nat. Microbiol.">
        <title>Leveraging single-cell genomics to expand the fungal tree of life.</title>
        <authorList>
            <person name="Ahrendt S.R."/>
            <person name="Quandt C.A."/>
            <person name="Ciobanu D."/>
            <person name="Clum A."/>
            <person name="Salamov A."/>
            <person name="Andreopoulos B."/>
            <person name="Cheng J.F."/>
            <person name="Woyke T."/>
            <person name="Pelin A."/>
            <person name="Henrissat B."/>
            <person name="Reynolds N.K."/>
            <person name="Benny G.L."/>
            <person name="Smith M.E."/>
            <person name="James T.Y."/>
            <person name="Grigoriev I.V."/>
        </authorList>
    </citation>
    <scope>NUCLEOTIDE SEQUENCE [LARGE SCALE GENOMIC DNA]</scope>
</reference>
<dbReference type="InterPro" id="IPR031991">
    <property type="entry name" value="Rev1_C"/>
</dbReference>
<dbReference type="Gene3D" id="3.30.1490.100">
    <property type="entry name" value="DNA polymerase, Y-family, little finger domain"/>
    <property type="match status" value="1"/>
</dbReference>
<dbReference type="Gene3D" id="1.20.58.1280">
    <property type="entry name" value="DNA repair protein Rev1, C-terminal domain"/>
    <property type="match status" value="1"/>
</dbReference>
<feature type="region of interest" description="Disordered" evidence="1">
    <location>
        <begin position="139"/>
        <end position="179"/>
    </location>
</feature>
<dbReference type="GO" id="GO:0017125">
    <property type="term" value="F:deoxycytidyl transferase activity"/>
    <property type="evidence" value="ECO:0007669"/>
    <property type="project" value="TreeGrafter"/>
</dbReference>
<dbReference type="GO" id="GO:0070987">
    <property type="term" value="P:error-free translesion synthesis"/>
    <property type="evidence" value="ECO:0007669"/>
    <property type="project" value="TreeGrafter"/>
</dbReference>
<dbReference type="GO" id="GO:0003887">
    <property type="term" value="F:DNA-directed DNA polymerase activity"/>
    <property type="evidence" value="ECO:0007669"/>
    <property type="project" value="TreeGrafter"/>
</dbReference>
<keyword evidence="4" id="KW-1185">Reference proteome</keyword>
<sequence length="374" mass="42387">EDETAAFITRLVREVSERAGRIGLVGAQVQLRLYRRQKDAPEPYKFMGHGACDILHHTLNLPFLTHAAEVMEPIVQAKVRELCIPPEDVRGASIQLQKCRSMDQDDGNRKDWKTGSSLIPGTKAISNYFKAKDDQLLKTSSKLEGKRPTSRSSSLTSASPKRARLKSNASPASKEKAGEDWVDVEAWRKTESMLEEEAEQKQILDPWSLAVLPQSILMDVVFDDFSRMARAKEDRVGRRAVAEAERREGREANGACSGPIHLPEEDEPHLGGQATLEGVRILLQEWVEEQGTSGPREEEIIECTEYFSRLVHTNNLHRARLLWRHLRSLSEGPLFGPNDQGERRPWRKMVMQVDECITNAVRSRYGNPQCWVEL</sequence>
<dbReference type="OrthoDB" id="427711at2759"/>
<evidence type="ECO:0000313" key="4">
    <source>
        <dbReference type="Proteomes" id="UP000267251"/>
    </source>
</evidence>
<dbReference type="InterPro" id="IPR036775">
    <property type="entry name" value="DNA_pol_Y-fam_lit_finger_sf"/>
</dbReference>
<feature type="compositionally biased region" description="Low complexity" evidence="1">
    <location>
        <begin position="150"/>
        <end position="160"/>
    </location>
</feature>
<dbReference type="Pfam" id="PF16727">
    <property type="entry name" value="REV1_C"/>
    <property type="match status" value="1"/>
</dbReference>
<dbReference type="EMBL" id="KZ988520">
    <property type="protein sequence ID" value="RKP12025.1"/>
    <property type="molecule type" value="Genomic_DNA"/>
</dbReference>
<dbReference type="Proteomes" id="UP000267251">
    <property type="component" value="Unassembled WGS sequence"/>
</dbReference>
<evidence type="ECO:0000313" key="3">
    <source>
        <dbReference type="EMBL" id="RKP12025.1"/>
    </source>
</evidence>
<evidence type="ECO:0000259" key="2">
    <source>
        <dbReference type="Pfam" id="PF16727"/>
    </source>
</evidence>
<dbReference type="AlphaFoldDB" id="A0A4P9XZY3"/>
<accession>A0A4P9XZY3</accession>
<feature type="non-terminal residue" evidence="3">
    <location>
        <position position="1"/>
    </location>
</feature>
<proteinExistence type="predicted"/>
<organism evidence="3 4">
    <name type="scientific">Piptocephalis cylindrospora</name>
    <dbReference type="NCBI Taxonomy" id="1907219"/>
    <lineage>
        <taxon>Eukaryota</taxon>
        <taxon>Fungi</taxon>
        <taxon>Fungi incertae sedis</taxon>
        <taxon>Zoopagomycota</taxon>
        <taxon>Zoopagomycotina</taxon>
        <taxon>Zoopagomycetes</taxon>
        <taxon>Zoopagales</taxon>
        <taxon>Piptocephalidaceae</taxon>
        <taxon>Piptocephalis</taxon>
    </lineage>
</organism>
<dbReference type="InterPro" id="IPR038401">
    <property type="entry name" value="Rev1_C_sf"/>
</dbReference>
<dbReference type="PANTHER" id="PTHR45990:SF1">
    <property type="entry name" value="DNA REPAIR PROTEIN REV1"/>
    <property type="match status" value="1"/>
</dbReference>
<name>A0A4P9XZY3_9FUNG</name>
<evidence type="ECO:0000256" key="1">
    <source>
        <dbReference type="SAM" id="MobiDB-lite"/>
    </source>
</evidence>
<gene>
    <name evidence="3" type="ORF">BJ684DRAFT_21406</name>
</gene>
<feature type="region of interest" description="Disordered" evidence="1">
    <location>
        <begin position="242"/>
        <end position="268"/>
    </location>
</feature>
<dbReference type="GO" id="GO:0042276">
    <property type="term" value="P:error-prone translesion synthesis"/>
    <property type="evidence" value="ECO:0007669"/>
    <property type="project" value="TreeGrafter"/>
</dbReference>
<dbReference type="GO" id="GO:0003684">
    <property type="term" value="F:damaged DNA binding"/>
    <property type="evidence" value="ECO:0007669"/>
    <property type="project" value="InterPro"/>
</dbReference>
<dbReference type="PANTHER" id="PTHR45990">
    <property type="entry name" value="DNA REPAIR PROTEIN REV1"/>
    <property type="match status" value="1"/>
</dbReference>
<protein>
    <recommendedName>
        <fullName evidence="2">DNA repair protein Rev1 C-terminal domain-containing protein</fullName>
    </recommendedName>
</protein>
<dbReference type="GO" id="GO:0005634">
    <property type="term" value="C:nucleus"/>
    <property type="evidence" value="ECO:0007669"/>
    <property type="project" value="TreeGrafter"/>
</dbReference>